<evidence type="ECO:0000313" key="3">
    <source>
        <dbReference type="EMBL" id="MFC3107657.1"/>
    </source>
</evidence>
<reference evidence="4" key="1">
    <citation type="journal article" date="2019" name="Int. J. Syst. Evol. Microbiol.">
        <title>The Global Catalogue of Microorganisms (GCM) 10K type strain sequencing project: providing services to taxonomists for standard genome sequencing and annotation.</title>
        <authorList>
            <consortium name="The Broad Institute Genomics Platform"/>
            <consortium name="The Broad Institute Genome Sequencing Center for Infectious Disease"/>
            <person name="Wu L."/>
            <person name="Ma J."/>
        </authorList>
    </citation>
    <scope>NUCLEOTIDE SEQUENCE [LARGE SCALE GENOMIC DNA]</scope>
    <source>
        <strain evidence="4">KCTC 42986</strain>
    </source>
</reference>
<organism evidence="3 4">
    <name type="scientific">Undibacterium arcticum</name>
    <dbReference type="NCBI Taxonomy" id="1762892"/>
    <lineage>
        <taxon>Bacteria</taxon>
        <taxon>Pseudomonadati</taxon>
        <taxon>Pseudomonadota</taxon>
        <taxon>Betaproteobacteria</taxon>
        <taxon>Burkholderiales</taxon>
        <taxon>Oxalobacteraceae</taxon>
        <taxon>Undibacterium</taxon>
    </lineage>
</organism>
<dbReference type="PANTHER" id="PTHR30222">
    <property type="entry name" value="SPERMIDINE/PUTRESCINE-BINDING PERIPLASMIC PROTEIN"/>
    <property type="match status" value="1"/>
</dbReference>
<dbReference type="InterPro" id="IPR006059">
    <property type="entry name" value="SBP"/>
</dbReference>
<accession>A0ABV7F1I2</accession>
<evidence type="ECO:0000256" key="2">
    <source>
        <dbReference type="SAM" id="SignalP"/>
    </source>
</evidence>
<gene>
    <name evidence="3" type="ORF">ACFOFO_06745</name>
</gene>
<dbReference type="Pfam" id="PF13416">
    <property type="entry name" value="SBP_bac_8"/>
    <property type="match status" value="1"/>
</dbReference>
<dbReference type="SUPFAM" id="SSF53850">
    <property type="entry name" value="Periplasmic binding protein-like II"/>
    <property type="match status" value="1"/>
</dbReference>
<dbReference type="Proteomes" id="UP001595530">
    <property type="component" value="Unassembled WGS sequence"/>
</dbReference>
<sequence>MKLLLKPILASAALSIGLAHAAEVTVVNFGGANSNAQKTAYVEPFQTTSGNKVIVVEYNGELAKVKAMVEAGKVSWDVVDVESGVIGRACEEGLLEKIDYSKIGRKSDFMPEAIHECGIGAYAWSTVLAYNADKMKVAPKNWADFWNVAKFPGKRGMRKGARYNLEFALMADGVPTKEVYKVLATKAGVERAFKKLDDLKANIQWWEAGAQPPQFLVAGDVVMSTAYNGRIDSAQREGKHLKVTWAGSIYDLDYWVIPKGTPNKALAEKFIAFASTPEAQKVYASNIAYGPVNNNALKLLDAKTLADLPTSTNNAKDAVQQNLQFWTDHGEDLEQRFTAWAAR</sequence>
<proteinExistence type="predicted"/>
<comment type="caution">
    <text evidence="3">The sequence shown here is derived from an EMBL/GenBank/DDBJ whole genome shotgun (WGS) entry which is preliminary data.</text>
</comment>
<feature type="signal peptide" evidence="2">
    <location>
        <begin position="1"/>
        <end position="21"/>
    </location>
</feature>
<name>A0ABV7F1I2_9BURK</name>
<dbReference type="CDD" id="cd13589">
    <property type="entry name" value="PBP2_polyamine_RpCGA009"/>
    <property type="match status" value="1"/>
</dbReference>
<evidence type="ECO:0000256" key="1">
    <source>
        <dbReference type="ARBA" id="ARBA00022729"/>
    </source>
</evidence>
<dbReference type="PANTHER" id="PTHR30222:SF2">
    <property type="entry name" value="ABC TRANSPORTER SUBSTRATE-BINDING PROTEIN"/>
    <property type="match status" value="1"/>
</dbReference>
<dbReference type="Gene3D" id="3.40.190.10">
    <property type="entry name" value="Periplasmic binding protein-like II"/>
    <property type="match status" value="2"/>
</dbReference>
<evidence type="ECO:0000313" key="4">
    <source>
        <dbReference type="Proteomes" id="UP001595530"/>
    </source>
</evidence>
<feature type="chain" id="PRO_5045652084" evidence="2">
    <location>
        <begin position="22"/>
        <end position="343"/>
    </location>
</feature>
<keyword evidence="4" id="KW-1185">Reference proteome</keyword>
<protein>
    <submittedName>
        <fullName evidence="3">ABC transporter substrate-binding protein</fullName>
    </submittedName>
</protein>
<keyword evidence="1 2" id="KW-0732">Signal</keyword>
<dbReference type="RefSeq" id="WP_390331206.1">
    <property type="nucleotide sequence ID" value="NZ_JBHRTP010000018.1"/>
</dbReference>
<dbReference type="EMBL" id="JBHRTP010000018">
    <property type="protein sequence ID" value="MFC3107657.1"/>
    <property type="molecule type" value="Genomic_DNA"/>
</dbReference>